<dbReference type="GO" id="GO:0005525">
    <property type="term" value="F:GTP binding"/>
    <property type="evidence" value="ECO:0007669"/>
    <property type="project" value="UniProtKB-KW"/>
</dbReference>
<evidence type="ECO:0000259" key="4">
    <source>
        <dbReference type="PROSITE" id="PS51720"/>
    </source>
</evidence>
<keyword evidence="2" id="KW-0547">Nucleotide-binding</keyword>
<dbReference type="AlphaFoldDB" id="L8HNA9"/>
<keyword evidence="3" id="KW-0342">GTP-binding</keyword>
<protein>
    <recommendedName>
        <fullName evidence="4">AIG1-type G domain-containing protein</fullName>
    </recommendedName>
</protein>
<dbReference type="PANTHER" id="PTHR10903">
    <property type="entry name" value="GTPASE, IMAP FAMILY MEMBER-RELATED"/>
    <property type="match status" value="1"/>
</dbReference>
<evidence type="ECO:0000313" key="6">
    <source>
        <dbReference type="Proteomes" id="UP000011080"/>
    </source>
</evidence>
<dbReference type="Gene3D" id="3.40.50.300">
    <property type="entry name" value="P-loop containing nucleotide triphosphate hydrolases"/>
    <property type="match status" value="1"/>
</dbReference>
<evidence type="ECO:0000256" key="1">
    <source>
        <dbReference type="ARBA" id="ARBA00008535"/>
    </source>
</evidence>
<dbReference type="STRING" id="72004.ENSBMUP00000010857"/>
<dbReference type="EMBL" id="JH884279">
    <property type="protein sequence ID" value="ELR45341.1"/>
    <property type="molecule type" value="Genomic_DNA"/>
</dbReference>
<dbReference type="GO" id="GO:0005829">
    <property type="term" value="C:cytosol"/>
    <property type="evidence" value="ECO:0007669"/>
    <property type="project" value="TreeGrafter"/>
</dbReference>
<name>L8HNA9_9CETA</name>
<evidence type="ECO:0000256" key="3">
    <source>
        <dbReference type="ARBA" id="ARBA00023134"/>
    </source>
</evidence>
<dbReference type="SUPFAM" id="SSF52540">
    <property type="entry name" value="P-loop containing nucleoside triphosphate hydrolases"/>
    <property type="match status" value="1"/>
</dbReference>
<sequence length="139" mass="15219">MFPDVPGLANPGDSQLRLVLVGRKGAGKSKTRNSILREKVFLSTFSAVSITKRCEKGSSTWKGREVVIVDTPGFFDMEVPDAETLKDITRCMVLTSLGPHALLLVIPLGHYMPEGQKATEKILIMFGGRPREGMIALFT</sequence>
<dbReference type="PANTHER" id="PTHR10903:SF182">
    <property type="entry name" value="GTPASE IMAP FAMILY MEMBER 4"/>
    <property type="match status" value="1"/>
</dbReference>
<dbReference type="PROSITE" id="PS51720">
    <property type="entry name" value="G_AIG1"/>
    <property type="match status" value="1"/>
</dbReference>
<organism evidence="5 6">
    <name type="scientific">Bos mutus</name>
    <name type="common">wild yak</name>
    <dbReference type="NCBI Taxonomy" id="72004"/>
    <lineage>
        <taxon>Eukaryota</taxon>
        <taxon>Metazoa</taxon>
        <taxon>Chordata</taxon>
        <taxon>Craniata</taxon>
        <taxon>Vertebrata</taxon>
        <taxon>Euteleostomi</taxon>
        <taxon>Mammalia</taxon>
        <taxon>Eutheria</taxon>
        <taxon>Laurasiatheria</taxon>
        <taxon>Artiodactyla</taxon>
        <taxon>Ruminantia</taxon>
        <taxon>Pecora</taxon>
        <taxon>Bovidae</taxon>
        <taxon>Bovinae</taxon>
        <taxon>Bos</taxon>
    </lineage>
</organism>
<dbReference type="Proteomes" id="UP000011080">
    <property type="component" value="Unassembled WGS sequence"/>
</dbReference>
<gene>
    <name evidence="5" type="ORF">M91_21681</name>
</gene>
<dbReference type="InterPro" id="IPR045058">
    <property type="entry name" value="GIMA/IAN/Toc"/>
</dbReference>
<feature type="domain" description="AIG1-type G" evidence="4">
    <location>
        <begin position="13"/>
        <end position="139"/>
    </location>
</feature>
<reference evidence="5 6" key="1">
    <citation type="journal article" date="2012" name="Nat. Genet.">
        <title>The yak genome and adaptation to life at high altitude.</title>
        <authorList>
            <person name="Qiu Q."/>
            <person name="Zhang G."/>
            <person name="Ma T."/>
            <person name="Qian W."/>
            <person name="Wang J."/>
            <person name="Ye Z."/>
            <person name="Cao C."/>
            <person name="Hu Q."/>
            <person name="Kim J."/>
            <person name="Larkin D.M."/>
            <person name="Auvil L."/>
            <person name="Capitanu B."/>
            <person name="Ma J."/>
            <person name="Lewin H.A."/>
            <person name="Qian X."/>
            <person name="Lang Y."/>
            <person name="Zhou R."/>
            <person name="Wang L."/>
            <person name="Wang K."/>
            <person name="Xia J."/>
            <person name="Liao S."/>
            <person name="Pan S."/>
            <person name="Lu X."/>
            <person name="Hou H."/>
            <person name="Wang Y."/>
            <person name="Zang X."/>
            <person name="Yin Y."/>
            <person name="Ma H."/>
            <person name="Zhang J."/>
            <person name="Wang Z."/>
            <person name="Zhang Y."/>
            <person name="Zhang D."/>
            <person name="Yonezawa T."/>
            <person name="Hasegawa M."/>
            <person name="Zhong Y."/>
            <person name="Liu W."/>
            <person name="Zhang Y."/>
            <person name="Huang Z."/>
            <person name="Zhang S."/>
            <person name="Long R."/>
            <person name="Yang H."/>
            <person name="Wang J."/>
            <person name="Lenstra J.A."/>
            <person name="Cooper D.N."/>
            <person name="Wu Y."/>
            <person name="Wang J."/>
            <person name="Shi P."/>
            <person name="Wang J."/>
            <person name="Liu J."/>
        </authorList>
    </citation>
    <scope>NUCLEOTIDE SEQUENCE [LARGE SCALE GENOMIC DNA]</scope>
    <source>
        <strain evidence="6">yakQH1</strain>
    </source>
</reference>
<dbReference type="Pfam" id="PF04548">
    <property type="entry name" value="AIG1"/>
    <property type="match status" value="1"/>
</dbReference>
<proteinExistence type="inferred from homology"/>
<dbReference type="InterPro" id="IPR006703">
    <property type="entry name" value="G_AIG1"/>
</dbReference>
<comment type="similarity">
    <text evidence="1">Belongs to the TRAFAC class TrmE-Era-EngA-EngB-Septin-like GTPase superfamily. AIG1/Toc34/Toc159-like paraseptin GTPase family. IAN subfamily.</text>
</comment>
<accession>L8HNA9</accession>
<evidence type="ECO:0000256" key="2">
    <source>
        <dbReference type="ARBA" id="ARBA00022741"/>
    </source>
</evidence>
<evidence type="ECO:0000313" key="5">
    <source>
        <dbReference type="EMBL" id="ELR45341.1"/>
    </source>
</evidence>
<dbReference type="InterPro" id="IPR027417">
    <property type="entry name" value="P-loop_NTPase"/>
</dbReference>